<comment type="pathway">
    <text evidence="5">Amino-acid biosynthesis; D-alanine biosynthesis; D-alanine from L-alanine: step 1/1.</text>
</comment>
<dbReference type="SUPFAM" id="SSF50621">
    <property type="entry name" value="Alanine racemase C-terminal domain-like"/>
    <property type="match status" value="1"/>
</dbReference>
<dbReference type="CDD" id="cd06827">
    <property type="entry name" value="PLPDE_III_AR_proteobact"/>
    <property type="match status" value="1"/>
</dbReference>
<dbReference type="SMART" id="SM01005">
    <property type="entry name" value="Ala_racemase_C"/>
    <property type="match status" value="1"/>
</dbReference>
<keyword evidence="3 5" id="KW-0663">Pyridoxal phosphate</keyword>
<dbReference type="GO" id="GO:0005829">
    <property type="term" value="C:cytosol"/>
    <property type="evidence" value="ECO:0007669"/>
    <property type="project" value="TreeGrafter"/>
</dbReference>
<organism evidence="9 10">
    <name type="scientific">Legionella londiniensis</name>
    <dbReference type="NCBI Taxonomy" id="45068"/>
    <lineage>
        <taxon>Bacteria</taxon>
        <taxon>Pseudomonadati</taxon>
        <taxon>Pseudomonadota</taxon>
        <taxon>Gammaproteobacteria</taxon>
        <taxon>Legionellales</taxon>
        <taxon>Legionellaceae</taxon>
        <taxon>Legionella</taxon>
    </lineage>
</organism>
<comment type="similarity">
    <text evidence="5">Belongs to the alanine racemase family.</text>
</comment>
<dbReference type="RefSeq" id="WP_058529607.1">
    <property type="nucleotide sequence ID" value="NZ_CAAAHZ010000004.1"/>
</dbReference>
<dbReference type="UniPathway" id="UPA00042">
    <property type="reaction ID" value="UER00497"/>
</dbReference>
<comment type="cofactor">
    <cofactor evidence="2 5 6">
        <name>pyridoxal 5'-phosphate</name>
        <dbReference type="ChEBI" id="CHEBI:597326"/>
    </cofactor>
</comment>
<dbReference type="GO" id="GO:0030170">
    <property type="term" value="F:pyridoxal phosphate binding"/>
    <property type="evidence" value="ECO:0007669"/>
    <property type="project" value="UniProtKB-UniRule"/>
</dbReference>
<protein>
    <recommendedName>
        <fullName evidence="5">Alanine racemase</fullName>
        <ecNumber evidence="5">5.1.1.1</ecNumber>
    </recommendedName>
</protein>
<gene>
    <name evidence="9" type="primary">alr</name>
    <name evidence="9" type="ORF">Llon_1618</name>
</gene>
<dbReference type="PANTHER" id="PTHR30511">
    <property type="entry name" value="ALANINE RACEMASE"/>
    <property type="match status" value="1"/>
</dbReference>
<evidence type="ECO:0000256" key="5">
    <source>
        <dbReference type="HAMAP-Rule" id="MF_01201"/>
    </source>
</evidence>
<dbReference type="Proteomes" id="UP000054997">
    <property type="component" value="Unassembled WGS sequence"/>
</dbReference>
<evidence type="ECO:0000256" key="6">
    <source>
        <dbReference type="PIRSR" id="PIRSR600821-50"/>
    </source>
</evidence>
<feature type="active site" description="Proton acceptor; specific for D-alanine" evidence="5">
    <location>
        <position position="35"/>
    </location>
</feature>
<dbReference type="OrthoDB" id="9813814at2"/>
<dbReference type="EC" id="5.1.1.1" evidence="5"/>
<sequence>MGRPTNIHIDSSALLHNVNRVREYAPGKKIIAMVKANAYGCGLSSVIPTLEGRVDAFGVACLEEAIILRKLGSRSDCILFQGIFTQDELSLLNQLNVQCVIHQKQQLQWLLATPLDRPVKIWVKINTGMHRLGFAPHEVSEVIHALRACAWVHEEIGLMTHLANADEVKNPSNDFQLQRFITATSQLPGRFIKSIANSAAIVSFPESHADVVRPGIMLYGISPFPNQTGLELGLKPVMRFTSSLSTIHHYPPDSPVGYGGIWKSGKPSTIGVVPAGYGDGYPRHIKEANVWLNGILAPVVGRISMDMLTIDLTHCPKMKEGDMVELWGPHIPIESVAHSAGTIAYELLTQVTNRPRAD</sequence>
<dbReference type="STRING" id="45068.Llon_1618"/>
<evidence type="ECO:0000256" key="7">
    <source>
        <dbReference type="PIRSR" id="PIRSR600821-52"/>
    </source>
</evidence>
<name>A0A0W0VKV0_9GAMM</name>
<dbReference type="Pfam" id="PF00842">
    <property type="entry name" value="Ala_racemase_C"/>
    <property type="match status" value="1"/>
</dbReference>
<dbReference type="FunFam" id="3.20.20.10:FF:000002">
    <property type="entry name" value="Alanine racemase"/>
    <property type="match status" value="1"/>
</dbReference>
<evidence type="ECO:0000313" key="10">
    <source>
        <dbReference type="Proteomes" id="UP000054997"/>
    </source>
</evidence>
<dbReference type="Gene3D" id="3.20.20.10">
    <property type="entry name" value="Alanine racemase"/>
    <property type="match status" value="1"/>
</dbReference>
<dbReference type="Gene3D" id="2.40.37.10">
    <property type="entry name" value="Lyase, Ornithine Decarboxylase, Chain A, domain 1"/>
    <property type="match status" value="1"/>
</dbReference>
<feature type="modified residue" description="N6-(pyridoxal phosphate)lysine" evidence="5 6">
    <location>
        <position position="35"/>
    </location>
</feature>
<evidence type="ECO:0000256" key="3">
    <source>
        <dbReference type="ARBA" id="ARBA00022898"/>
    </source>
</evidence>
<dbReference type="SUPFAM" id="SSF51419">
    <property type="entry name" value="PLP-binding barrel"/>
    <property type="match status" value="1"/>
</dbReference>
<accession>A0A0W0VKV0</accession>
<reference evidence="9 10" key="1">
    <citation type="submission" date="2015-11" db="EMBL/GenBank/DDBJ databases">
        <title>Genomic analysis of 38 Legionella species identifies large and diverse effector repertoires.</title>
        <authorList>
            <person name="Burstein D."/>
            <person name="Amaro F."/>
            <person name="Zusman T."/>
            <person name="Lifshitz Z."/>
            <person name="Cohen O."/>
            <person name="Gilbert J.A."/>
            <person name="Pupko T."/>
            <person name="Shuman H.A."/>
            <person name="Segal G."/>
        </authorList>
    </citation>
    <scope>NUCLEOTIDE SEQUENCE [LARGE SCALE GENOMIC DNA]</scope>
    <source>
        <strain evidence="9 10">ATCC 49505</strain>
    </source>
</reference>
<comment type="catalytic activity">
    <reaction evidence="1 5">
        <text>L-alanine = D-alanine</text>
        <dbReference type="Rhea" id="RHEA:20249"/>
        <dbReference type="ChEBI" id="CHEBI:57416"/>
        <dbReference type="ChEBI" id="CHEBI:57972"/>
        <dbReference type="EC" id="5.1.1.1"/>
    </reaction>
</comment>
<dbReference type="GO" id="GO:0030632">
    <property type="term" value="P:D-alanine biosynthetic process"/>
    <property type="evidence" value="ECO:0007669"/>
    <property type="project" value="UniProtKB-UniRule"/>
</dbReference>
<dbReference type="Pfam" id="PF01168">
    <property type="entry name" value="Ala_racemase_N"/>
    <property type="match status" value="1"/>
</dbReference>
<evidence type="ECO:0000256" key="2">
    <source>
        <dbReference type="ARBA" id="ARBA00001933"/>
    </source>
</evidence>
<dbReference type="HAMAP" id="MF_01201">
    <property type="entry name" value="Ala_racemase"/>
    <property type="match status" value="1"/>
</dbReference>
<dbReference type="InterPro" id="IPR009006">
    <property type="entry name" value="Ala_racemase/Decarboxylase_C"/>
</dbReference>
<feature type="active site" description="Proton acceptor; specific for L-alanine" evidence="5">
    <location>
        <position position="258"/>
    </location>
</feature>
<comment type="caution">
    <text evidence="9">The sequence shown here is derived from an EMBL/GenBank/DDBJ whole genome shotgun (WGS) entry which is preliminary data.</text>
</comment>
<dbReference type="PRINTS" id="PR00992">
    <property type="entry name" value="ALARACEMASE"/>
</dbReference>
<dbReference type="InterPro" id="IPR011079">
    <property type="entry name" value="Ala_racemase_C"/>
</dbReference>
<dbReference type="NCBIfam" id="TIGR00492">
    <property type="entry name" value="alr"/>
    <property type="match status" value="1"/>
</dbReference>
<dbReference type="EMBL" id="LNYK01000019">
    <property type="protein sequence ID" value="KTD20732.1"/>
    <property type="molecule type" value="Genomic_DNA"/>
</dbReference>
<dbReference type="InterPro" id="IPR001608">
    <property type="entry name" value="Ala_racemase_N"/>
</dbReference>
<keyword evidence="4 5" id="KW-0413">Isomerase</keyword>
<dbReference type="InterPro" id="IPR000821">
    <property type="entry name" value="Ala_racemase"/>
</dbReference>
<dbReference type="AlphaFoldDB" id="A0A0W0VKV0"/>
<evidence type="ECO:0000256" key="4">
    <source>
        <dbReference type="ARBA" id="ARBA00023235"/>
    </source>
</evidence>
<evidence type="ECO:0000313" key="9">
    <source>
        <dbReference type="EMBL" id="KTD20732.1"/>
    </source>
</evidence>
<dbReference type="GO" id="GO:0008784">
    <property type="term" value="F:alanine racemase activity"/>
    <property type="evidence" value="ECO:0007669"/>
    <property type="project" value="UniProtKB-UniRule"/>
</dbReference>
<dbReference type="PANTHER" id="PTHR30511:SF0">
    <property type="entry name" value="ALANINE RACEMASE, CATABOLIC-RELATED"/>
    <property type="match status" value="1"/>
</dbReference>
<keyword evidence="10" id="KW-1185">Reference proteome</keyword>
<feature type="binding site" evidence="5 7">
    <location>
        <position position="305"/>
    </location>
    <ligand>
        <name>substrate</name>
    </ligand>
</feature>
<dbReference type="PATRIC" id="fig|45068.5.peg.1754"/>
<comment type="function">
    <text evidence="5">Catalyzes the interconversion of L-alanine and D-alanine. May also act on other amino acids.</text>
</comment>
<dbReference type="InterPro" id="IPR029066">
    <property type="entry name" value="PLP-binding_barrel"/>
</dbReference>
<feature type="domain" description="Alanine racemase C-terminal" evidence="8">
    <location>
        <begin position="237"/>
        <end position="357"/>
    </location>
</feature>
<feature type="binding site" evidence="5 7">
    <location>
        <position position="131"/>
    </location>
    <ligand>
        <name>substrate</name>
    </ligand>
</feature>
<evidence type="ECO:0000259" key="8">
    <source>
        <dbReference type="SMART" id="SM01005"/>
    </source>
</evidence>
<proteinExistence type="inferred from homology"/>
<evidence type="ECO:0000256" key="1">
    <source>
        <dbReference type="ARBA" id="ARBA00000316"/>
    </source>
</evidence>